<dbReference type="SUPFAM" id="SSF50447">
    <property type="entry name" value="Translation proteins"/>
    <property type="match status" value="1"/>
</dbReference>
<dbReference type="RefSeq" id="WP_117358384.1">
    <property type="nucleotide sequence ID" value="NZ_QURH01000282.1"/>
</dbReference>
<organism evidence="15 16">
    <name type="scientific">Actinomadura logoneensis</name>
    <dbReference type="NCBI Taxonomy" id="2293572"/>
    <lineage>
        <taxon>Bacteria</taxon>
        <taxon>Bacillati</taxon>
        <taxon>Actinomycetota</taxon>
        <taxon>Actinomycetes</taxon>
        <taxon>Streptosporangiales</taxon>
        <taxon>Thermomonosporaceae</taxon>
        <taxon>Actinomadura</taxon>
    </lineage>
</organism>
<comment type="function">
    <text evidence="11">Catalyzes the attachment of alanine to tRNA(Ala) in a two-step reaction: alanine is first activated by ATP to form Ala-AMP and then transferred to the acceptor end of tRNA(Ala). Also edits incorrectly charged Ser-tRNA(Ala) and Gly-tRNA(Ala) via its editing domain.</text>
</comment>
<evidence type="ECO:0000256" key="4">
    <source>
        <dbReference type="ARBA" id="ARBA00022555"/>
    </source>
</evidence>
<dbReference type="SMART" id="SM00863">
    <property type="entry name" value="tRNA_SAD"/>
    <property type="match status" value="1"/>
</dbReference>
<dbReference type="HAMAP" id="MF_00036_B">
    <property type="entry name" value="Ala_tRNA_synth_B"/>
    <property type="match status" value="1"/>
</dbReference>
<dbReference type="Gene3D" id="3.10.310.40">
    <property type="match status" value="1"/>
</dbReference>
<dbReference type="InterPro" id="IPR018162">
    <property type="entry name" value="Ala-tRNA-ligase_IIc_anticod-bd"/>
</dbReference>
<keyword evidence="16" id="KW-1185">Reference proteome</keyword>
<dbReference type="Gene3D" id="3.30.980.10">
    <property type="entry name" value="Threonyl-trna Synthetase, Chain A, domain 2"/>
    <property type="match status" value="1"/>
</dbReference>
<dbReference type="GO" id="GO:0002161">
    <property type="term" value="F:aminoacyl-tRNA deacylase activity"/>
    <property type="evidence" value="ECO:0007669"/>
    <property type="project" value="TreeGrafter"/>
</dbReference>
<dbReference type="InterPro" id="IPR018165">
    <property type="entry name" value="Ala-tRNA-synth_IIc_core"/>
</dbReference>
<dbReference type="GO" id="GO:0004813">
    <property type="term" value="F:alanine-tRNA ligase activity"/>
    <property type="evidence" value="ECO:0007669"/>
    <property type="project" value="UniProtKB-UniRule"/>
</dbReference>
<evidence type="ECO:0000256" key="9">
    <source>
        <dbReference type="ARBA" id="ARBA00022917"/>
    </source>
</evidence>
<evidence type="ECO:0000256" key="12">
    <source>
        <dbReference type="ARBA" id="ARBA00048300"/>
    </source>
</evidence>
<comment type="catalytic activity">
    <reaction evidence="12">
        <text>tRNA(Ala) + L-alanine + ATP = L-alanyl-tRNA(Ala) + AMP + diphosphate</text>
        <dbReference type="Rhea" id="RHEA:12540"/>
        <dbReference type="Rhea" id="RHEA-COMP:9657"/>
        <dbReference type="Rhea" id="RHEA-COMP:9923"/>
        <dbReference type="ChEBI" id="CHEBI:30616"/>
        <dbReference type="ChEBI" id="CHEBI:33019"/>
        <dbReference type="ChEBI" id="CHEBI:57972"/>
        <dbReference type="ChEBI" id="CHEBI:78442"/>
        <dbReference type="ChEBI" id="CHEBI:78497"/>
        <dbReference type="ChEBI" id="CHEBI:456215"/>
        <dbReference type="EC" id="6.1.1.7"/>
    </reaction>
</comment>
<evidence type="ECO:0000313" key="15">
    <source>
        <dbReference type="EMBL" id="RFU40506.1"/>
    </source>
</evidence>
<dbReference type="PROSITE" id="PS50860">
    <property type="entry name" value="AA_TRNA_LIGASE_II_ALA"/>
    <property type="match status" value="1"/>
</dbReference>
<dbReference type="EC" id="6.1.1.7" evidence="2 13"/>
<dbReference type="EMBL" id="QURH01000282">
    <property type="protein sequence ID" value="RFU40506.1"/>
    <property type="molecule type" value="Genomic_DNA"/>
</dbReference>
<dbReference type="InterPro" id="IPR050058">
    <property type="entry name" value="Ala-tRNA_ligase"/>
</dbReference>
<evidence type="ECO:0000313" key="16">
    <source>
        <dbReference type="Proteomes" id="UP000261811"/>
    </source>
</evidence>
<name>A0A372JL12_9ACTN</name>
<keyword evidence="9" id="KW-0648">Protein biosynthesis</keyword>
<dbReference type="Pfam" id="PF01411">
    <property type="entry name" value="tRNA-synt_2c"/>
    <property type="match status" value="1"/>
</dbReference>
<dbReference type="Pfam" id="PF07973">
    <property type="entry name" value="tRNA_SAD"/>
    <property type="match status" value="1"/>
</dbReference>
<dbReference type="InterPro" id="IPR012947">
    <property type="entry name" value="tRNA_SAD"/>
</dbReference>
<evidence type="ECO:0000256" key="2">
    <source>
        <dbReference type="ARBA" id="ARBA00013168"/>
    </source>
</evidence>
<keyword evidence="7" id="KW-0067">ATP-binding</keyword>
<sequence>MLSDDVRSTFLTFFGERGHVRVPSGSLVPDDPTLLLTNAGMNQFKPYYLGERVPGHRRLMSVQKCVRTVDIENVGRTTRHDTFFEMLGTFAFGDYFRREAVPWAWELLTGRYGLERDRLWVTVLRGDDETEAVWRSLGVPAERIQRLGMADNHWSMGVPGPCGPSSELHYDRGPAFGPDGGPAVDGERYVELWNLVFMESLRGEGDGKDGYRVLGPLPARNIDTGLGLGRLAAILQGVDTVCETDVLLPVFRLVQERAGRPYPGRDGGAVATSMRIVTDHARTAAFLVADGVLPSGEGRGYVLRRLLRRAVRHARLLGIDGPLLADLTGRVVDGLGGYWPELVAGRELVGRVVAAEEERFDRTLRQGSRLLESAIASSSGGTLPGRTAFELHDTYGFPIDLTLDAARAAGLTVDEDGFGRLLEAQRRRAHDAERGRKGDAVARQDLYRGVLARHGRTEFVGHDRTSAEGRVVTLLDGGSEVPHAHEGSTVELVLSRSPFYAEAGGQVGDTGRVVTPSATLDVLDTRLGVDGLHVHTVRVVSGEVGAGDEAEGVVDAERRAAIARSHSATHVLHAMLRRVLGEQAAQRGSRVEPGRLRFDFAHFAAVSDDELATVQTLVNDYLLADPEVRVREADRAAAEAAGAVALFGERYGERVRIVDIGDASRELCGGTHVGHGAQAGPVHLLGASSVGSGLRRVEALTGPDALRHHDHERALLTELAGLLAVPADRAPERLRQRLAALAEAERELASLRAADLSARASRLAASASTSGGDGGPVVCAEVETVPAESLRDLATRTLALLPEAGAVVLGTVHSGKALLVAAVAAEYGTPARELLADAARVVGGGAGGRGPVA</sequence>
<dbReference type="GO" id="GO:0005829">
    <property type="term" value="C:cytosol"/>
    <property type="evidence" value="ECO:0007669"/>
    <property type="project" value="TreeGrafter"/>
</dbReference>
<evidence type="ECO:0000256" key="6">
    <source>
        <dbReference type="ARBA" id="ARBA00022741"/>
    </source>
</evidence>
<dbReference type="Gene3D" id="3.30.930.10">
    <property type="entry name" value="Bira Bifunctional Protein, Domain 2"/>
    <property type="match status" value="1"/>
</dbReference>
<feature type="non-terminal residue" evidence="15">
    <location>
        <position position="853"/>
    </location>
</feature>
<comment type="caution">
    <text evidence="15">The sequence shown here is derived from an EMBL/GenBank/DDBJ whole genome shotgun (WGS) entry which is preliminary data.</text>
</comment>
<dbReference type="Gene3D" id="2.40.30.130">
    <property type="match status" value="1"/>
</dbReference>
<dbReference type="GO" id="GO:0000049">
    <property type="term" value="F:tRNA binding"/>
    <property type="evidence" value="ECO:0007669"/>
    <property type="project" value="UniProtKB-KW"/>
</dbReference>
<evidence type="ECO:0000259" key="14">
    <source>
        <dbReference type="PROSITE" id="PS50860"/>
    </source>
</evidence>
<dbReference type="GO" id="GO:0006419">
    <property type="term" value="P:alanyl-tRNA aminoacylation"/>
    <property type="evidence" value="ECO:0007669"/>
    <property type="project" value="UniProtKB-UniRule"/>
</dbReference>
<dbReference type="OrthoDB" id="9803884at2"/>
<gene>
    <name evidence="15" type="ORF">DZF91_16705</name>
</gene>
<dbReference type="Gene3D" id="3.30.54.20">
    <property type="match status" value="1"/>
</dbReference>
<evidence type="ECO:0000256" key="7">
    <source>
        <dbReference type="ARBA" id="ARBA00022840"/>
    </source>
</evidence>
<accession>A0A372JL12</accession>
<keyword evidence="10" id="KW-0030">Aminoacyl-tRNA synthetase</keyword>
<dbReference type="InterPro" id="IPR045864">
    <property type="entry name" value="aa-tRNA-synth_II/BPL/LPL"/>
</dbReference>
<dbReference type="PANTHER" id="PTHR11777">
    <property type="entry name" value="ALANYL-TRNA SYNTHETASE"/>
    <property type="match status" value="1"/>
</dbReference>
<keyword evidence="6" id="KW-0547">Nucleotide-binding</keyword>
<keyword evidence="5 15" id="KW-0436">Ligase</keyword>
<keyword evidence="4" id="KW-0820">tRNA-binding</keyword>
<proteinExistence type="inferred from homology"/>
<feature type="domain" description="Alanyl-transfer RNA synthetases family profile" evidence="14">
    <location>
        <begin position="1"/>
        <end position="711"/>
    </location>
</feature>
<dbReference type="PANTHER" id="PTHR11777:SF9">
    <property type="entry name" value="ALANINE--TRNA LIGASE, CYTOPLASMIC"/>
    <property type="match status" value="1"/>
</dbReference>
<evidence type="ECO:0000256" key="10">
    <source>
        <dbReference type="ARBA" id="ARBA00023146"/>
    </source>
</evidence>
<keyword evidence="8" id="KW-0694">RNA-binding</keyword>
<dbReference type="GO" id="GO:0005524">
    <property type="term" value="F:ATP binding"/>
    <property type="evidence" value="ECO:0007669"/>
    <property type="project" value="UniProtKB-KW"/>
</dbReference>
<dbReference type="InterPro" id="IPR009000">
    <property type="entry name" value="Transl_B-barrel_sf"/>
</dbReference>
<dbReference type="SUPFAM" id="SSF101353">
    <property type="entry name" value="Putative anticodon-binding domain of alanyl-tRNA synthetase (AlaRS)"/>
    <property type="match status" value="1"/>
</dbReference>
<dbReference type="NCBIfam" id="TIGR00344">
    <property type="entry name" value="alaS"/>
    <property type="match status" value="1"/>
</dbReference>
<dbReference type="FunFam" id="3.30.980.10:FF:000004">
    <property type="entry name" value="Alanine--tRNA ligase, cytoplasmic"/>
    <property type="match status" value="1"/>
</dbReference>
<evidence type="ECO:0000256" key="13">
    <source>
        <dbReference type="NCBIfam" id="TIGR00344"/>
    </source>
</evidence>
<dbReference type="SUPFAM" id="SSF55681">
    <property type="entry name" value="Class II aaRS and biotin synthetases"/>
    <property type="match status" value="1"/>
</dbReference>
<reference evidence="15 16" key="1">
    <citation type="submission" date="2018-08" db="EMBL/GenBank/DDBJ databases">
        <title>Actinomadura jelena sp. nov., a novel Actinomycete isolated from soil in Chad.</title>
        <authorList>
            <person name="Shi L."/>
        </authorList>
    </citation>
    <scope>NUCLEOTIDE SEQUENCE [LARGE SCALE GENOMIC DNA]</scope>
    <source>
        <strain evidence="15 16">NEAU-G17</strain>
    </source>
</reference>
<evidence type="ECO:0000256" key="11">
    <source>
        <dbReference type="ARBA" id="ARBA00024779"/>
    </source>
</evidence>
<protein>
    <recommendedName>
        <fullName evidence="3 13">Alanine--tRNA ligase</fullName>
        <ecNumber evidence="2 13">6.1.1.7</ecNumber>
    </recommendedName>
</protein>
<dbReference type="InterPro" id="IPR002318">
    <property type="entry name" value="Ala-tRNA-lgiase_IIc"/>
</dbReference>
<dbReference type="InterPro" id="IPR023033">
    <property type="entry name" value="Ala_tRNA_ligase_euk/bac"/>
</dbReference>
<evidence type="ECO:0000256" key="3">
    <source>
        <dbReference type="ARBA" id="ARBA00017959"/>
    </source>
</evidence>
<evidence type="ECO:0000256" key="1">
    <source>
        <dbReference type="ARBA" id="ARBA00008226"/>
    </source>
</evidence>
<dbReference type="InterPro" id="IPR018164">
    <property type="entry name" value="Ala-tRNA-synth_IIc_N"/>
</dbReference>
<dbReference type="Proteomes" id="UP000261811">
    <property type="component" value="Unassembled WGS sequence"/>
</dbReference>
<dbReference type="InterPro" id="IPR018163">
    <property type="entry name" value="Thr/Ala-tRNA-synth_IIc_edit"/>
</dbReference>
<dbReference type="AlphaFoldDB" id="A0A372JL12"/>
<comment type="similarity">
    <text evidence="1">Belongs to the class-II aminoacyl-tRNA synthetase family.</text>
</comment>
<dbReference type="CDD" id="cd00673">
    <property type="entry name" value="AlaRS_core"/>
    <property type="match status" value="1"/>
</dbReference>
<dbReference type="SUPFAM" id="SSF55186">
    <property type="entry name" value="ThrRS/AlaRS common domain"/>
    <property type="match status" value="1"/>
</dbReference>
<evidence type="ECO:0000256" key="5">
    <source>
        <dbReference type="ARBA" id="ARBA00022598"/>
    </source>
</evidence>
<dbReference type="PRINTS" id="PR00980">
    <property type="entry name" value="TRNASYNTHALA"/>
</dbReference>
<evidence type="ECO:0000256" key="8">
    <source>
        <dbReference type="ARBA" id="ARBA00022884"/>
    </source>
</evidence>